<gene>
    <name evidence="2" type="ORF">AM493_01220</name>
</gene>
<reference evidence="2 3" key="1">
    <citation type="submission" date="2015-08" db="EMBL/GenBank/DDBJ databases">
        <title>Whole genome sequence of Flavobacterium akiainvivens IK-1T, from decaying Wikstroemia oahuensis, an endemic Hawaiian shrub.</title>
        <authorList>
            <person name="Wan X."/>
            <person name="Hou S."/>
            <person name="Saito J."/>
            <person name="Donachie S."/>
        </authorList>
    </citation>
    <scope>NUCLEOTIDE SEQUENCE [LARGE SCALE GENOMIC DNA]</scope>
    <source>
        <strain evidence="2 3">IK-1</strain>
    </source>
</reference>
<dbReference type="OrthoDB" id="1340494at2"/>
<feature type="transmembrane region" description="Helical" evidence="1">
    <location>
        <begin position="198"/>
        <end position="218"/>
    </location>
</feature>
<name>A0A0M8M8M6_9FLAO</name>
<dbReference type="PATRIC" id="fig|1202724.3.peg.245"/>
<dbReference type="AlphaFoldDB" id="A0A0M8M8M6"/>
<dbReference type="STRING" id="1202724.AM493_01220"/>
<evidence type="ECO:0000313" key="3">
    <source>
        <dbReference type="Proteomes" id="UP000037755"/>
    </source>
</evidence>
<sequence>MDEYKKAILTRYNEVKEGENSAYLEKPTTAGLKELSLSLINSLSDDDKVIYCRFFKLEKVEFNKVKEFDNDRFRPIISFIKKGTVPRDLNSVELLAILVGLPSRPSKRFKKMQLENQPDPVISGFVAEPTTAYGQEDKVAEQQQENLDATVEVLKEEIITPVADPETGIENVTRDTVAIPQKYFVSPHHRNRYNRIKLIALCLVFFAGTGYAVKSIFYTESECMMWKGDHYEKVPCDLQVNTEAGNRIIPIDENLLAFQRKIMVTDTTTFFNEDRSPRVWYCKSGENEYECFSYPGKHPESNKELKKITTYIIEKYLHK</sequence>
<dbReference type="RefSeq" id="WP_054405859.1">
    <property type="nucleotide sequence ID" value="NZ_FOYA01000004.1"/>
</dbReference>
<keyword evidence="3" id="KW-1185">Reference proteome</keyword>
<organism evidence="2 3">
    <name type="scientific">Flavobacterium akiainvivens</name>
    <dbReference type="NCBI Taxonomy" id="1202724"/>
    <lineage>
        <taxon>Bacteria</taxon>
        <taxon>Pseudomonadati</taxon>
        <taxon>Bacteroidota</taxon>
        <taxon>Flavobacteriia</taxon>
        <taxon>Flavobacteriales</taxon>
        <taxon>Flavobacteriaceae</taxon>
        <taxon>Flavobacterium</taxon>
    </lineage>
</organism>
<keyword evidence="1" id="KW-1133">Transmembrane helix</keyword>
<protein>
    <submittedName>
        <fullName evidence="2">Uncharacterized protein</fullName>
    </submittedName>
</protein>
<comment type="caution">
    <text evidence="2">The sequence shown here is derived from an EMBL/GenBank/DDBJ whole genome shotgun (WGS) entry which is preliminary data.</text>
</comment>
<evidence type="ECO:0000256" key="1">
    <source>
        <dbReference type="SAM" id="Phobius"/>
    </source>
</evidence>
<keyword evidence="1" id="KW-0812">Transmembrane</keyword>
<dbReference type="Proteomes" id="UP000037755">
    <property type="component" value="Unassembled WGS sequence"/>
</dbReference>
<proteinExistence type="predicted"/>
<dbReference type="EMBL" id="LIYD01000005">
    <property type="protein sequence ID" value="KOS04815.1"/>
    <property type="molecule type" value="Genomic_DNA"/>
</dbReference>
<evidence type="ECO:0000313" key="2">
    <source>
        <dbReference type="EMBL" id="KOS04815.1"/>
    </source>
</evidence>
<keyword evidence="1" id="KW-0472">Membrane</keyword>
<accession>A0A0M8M8M6</accession>